<reference evidence="8" key="2">
    <citation type="journal article" date="2014" name="Nat. Commun.">
        <title>The cavefish genome reveals candidate genes for eye loss.</title>
        <authorList>
            <person name="McGaugh S.E."/>
            <person name="Gross J.B."/>
            <person name="Aken B."/>
            <person name="Blin M."/>
            <person name="Borowsky R."/>
            <person name="Chalopin D."/>
            <person name="Hinaux H."/>
            <person name="Jeffery W.R."/>
            <person name="Keene A."/>
            <person name="Ma L."/>
            <person name="Minx P."/>
            <person name="Murphy D."/>
            <person name="O'Quin K.E."/>
            <person name="Retaux S."/>
            <person name="Rohner N."/>
            <person name="Searle S.M."/>
            <person name="Stahl B.A."/>
            <person name="Tabin C."/>
            <person name="Volff J.N."/>
            <person name="Yoshizawa M."/>
            <person name="Warren W.C."/>
        </authorList>
    </citation>
    <scope>NUCLEOTIDE SEQUENCE [LARGE SCALE GENOMIC DNA]</scope>
    <source>
        <strain evidence="8">female</strain>
    </source>
</reference>
<feature type="region of interest" description="Disordered" evidence="5">
    <location>
        <begin position="475"/>
        <end position="494"/>
    </location>
</feature>
<feature type="repeat" description="ANK" evidence="4">
    <location>
        <begin position="591"/>
        <end position="612"/>
    </location>
</feature>
<feature type="compositionally biased region" description="Polar residues" evidence="5">
    <location>
        <begin position="332"/>
        <end position="345"/>
    </location>
</feature>
<feature type="region of interest" description="Disordered" evidence="5">
    <location>
        <begin position="394"/>
        <end position="424"/>
    </location>
</feature>
<dbReference type="InterPro" id="IPR002110">
    <property type="entry name" value="Ankyrin_rpt"/>
</dbReference>
<dbReference type="InParanoid" id="A0A3B1IBR4"/>
<evidence type="ECO:0000256" key="1">
    <source>
        <dbReference type="ARBA" id="ARBA00022737"/>
    </source>
</evidence>
<dbReference type="InterPro" id="IPR036770">
    <property type="entry name" value="Ankyrin_rpt-contain_sf"/>
</dbReference>
<dbReference type="GeneTree" id="ENSGT00950000183003"/>
<dbReference type="Gene3D" id="1.25.40.20">
    <property type="entry name" value="Ankyrin repeat-containing domain"/>
    <property type="match status" value="1"/>
</dbReference>
<feature type="compositionally biased region" description="Low complexity" evidence="5">
    <location>
        <begin position="475"/>
        <end position="486"/>
    </location>
</feature>
<dbReference type="Bgee" id="ENSAMXG00000031420">
    <property type="expression patterns" value="Expressed in olfactory epithelium and 12 other cell types or tissues"/>
</dbReference>
<dbReference type="SUPFAM" id="SSF48403">
    <property type="entry name" value="Ankyrin repeat"/>
    <property type="match status" value="1"/>
</dbReference>
<dbReference type="PROSITE" id="PS50297">
    <property type="entry name" value="ANK_REP_REGION"/>
    <property type="match status" value="1"/>
</dbReference>
<dbReference type="KEGG" id="amex:103039733"/>
<keyword evidence="8" id="KW-1185">Reference proteome</keyword>
<name>A0A3B1IBR4_ASTMX</name>
<feature type="region of interest" description="Disordered" evidence="5">
    <location>
        <begin position="157"/>
        <end position="198"/>
    </location>
</feature>
<dbReference type="Proteomes" id="UP000018467">
    <property type="component" value="Unassembled WGS sequence"/>
</dbReference>
<feature type="domain" description="SOWAHA-C winged helix-turn-helix" evidence="6">
    <location>
        <begin position="4"/>
        <end position="87"/>
    </location>
</feature>
<evidence type="ECO:0000256" key="2">
    <source>
        <dbReference type="ARBA" id="ARBA00023043"/>
    </source>
</evidence>
<dbReference type="RefSeq" id="XP_007234027.2">
    <property type="nucleotide sequence ID" value="XM_007233965.4"/>
</dbReference>
<organism evidence="7 8">
    <name type="scientific">Astyanax mexicanus</name>
    <name type="common">Blind cave fish</name>
    <name type="synonym">Astyanax fasciatus mexicanus</name>
    <dbReference type="NCBI Taxonomy" id="7994"/>
    <lineage>
        <taxon>Eukaryota</taxon>
        <taxon>Metazoa</taxon>
        <taxon>Chordata</taxon>
        <taxon>Craniata</taxon>
        <taxon>Vertebrata</taxon>
        <taxon>Euteleostomi</taxon>
        <taxon>Actinopterygii</taxon>
        <taxon>Neopterygii</taxon>
        <taxon>Teleostei</taxon>
        <taxon>Ostariophysi</taxon>
        <taxon>Characiformes</taxon>
        <taxon>Characoidei</taxon>
        <taxon>Acestrorhamphidae</taxon>
        <taxon>Acestrorhamphinae</taxon>
        <taxon>Astyanax</taxon>
    </lineage>
</organism>
<evidence type="ECO:0000313" key="7">
    <source>
        <dbReference type="Ensembl" id="ENSAMXP00000027248.1"/>
    </source>
</evidence>
<protein>
    <submittedName>
        <fullName evidence="7">Sosondowah ankyrin repeat domain family member B</fullName>
    </submittedName>
</protein>
<evidence type="ECO:0000256" key="4">
    <source>
        <dbReference type="PROSITE-ProRule" id="PRU00023"/>
    </source>
</evidence>
<dbReference type="Ensembl" id="ENSAMXT00000045565.1">
    <property type="protein sequence ID" value="ENSAMXP00000027248.1"/>
    <property type="gene ID" value="ENSAMXG00000031420.1"/>
</dbReference>
<dbReference type="Pfam" id="PF25877">
    <property type="entry name" value="WHD_SOWAH"/>
    <property type="match status" value="1"/>
</dbReference>
<feature type="region of interest" description="Disordered" evidence="5">
    <location>
        <begin position="76"/>
        <end position="126"/>
    </location>
</feature>
<feature type="compositionally biased region" description="Low complexity" evidence="5">
    <location>
        <begin position="317"/>
        <end position="326"/>
    </location>
</feature>
<sequence>MAADFTQDSVLRFLLSRGGTVRNTELLAHFTSFLREQDEGTRARNREQFKRFVNSVAVVKQDGGVSYIALKKKHRQRLESVAKPPPKKHEVSGKPAPSGTRGGGAEVRTQRSAVKTVNQPPPAQVPADVLPVAGILNDNNNDVEAVNLEKCVRSSSAQSWEPIRERSSSDGPGYTFTSESKRSSGSGQSFDQPWDLKGPVEAAHNGVYPARSGQLREVDGCSQKWEASVSPVLEEPSEDTLSCAWPFPISSSSCGLSQSQISTSTPCLSDIPGVDPSLQAPYLQGALSQSNDSFLTSNQGGPVTGFYIEEASDYSSTGSVTPVSTSAHNRRSLPSQTLHLPSSTDSDWHKGYSWSSDDGLNYRATSVENRDALHHFHEAELLLNLHRPERQVTSWHHSTGHLADEEPSASLPHSVPENGVRPGPVARRLSQRMRSRMSRSLGSDLDQAFREDNETSRIKRLQRISSFLNVNHPTSASVSSSRTHSTLDGLSSAGSTHSLAHDSISCSTRQSQVPLESREHEWFVKAASGSWNVIYSLFREDPSLLNKRDFVSGYTVLHWIAKHGDHRVLNTLWYGVNKIGMMMDVDARSACGYTPLHLAAIHSQKNLLRLLVTKFKANVALRDNSGKKPWQYLEKSDDWELMELMGAPRKMFGVGAGSQWSVEKTPVSQVVQSAATVKRHSSLAALFKHKSQLRVSANAETFL</sequence>
<dbReference type="SMART" id="SM00248">
    <property type="entry name" value="ANK"/>
    <property type="match status" value="2"/>
</dbReference>
<reference evidence="8" key="1">
    <citation type="submission" date="2013-03" db="EMBL/GenBank/DDBJ databases">
        <authorList>
            <person name="Jeffery W."/>
            <person name="Warren W."/>
            <person name="Wilson R.K."/>
        </authorList>
    </citation>
    <scope>NUCLEOTIDE SEQUENCE</scope>
    <source>
        <strain evidence="8">female</strain>
    </source>
</reference>
<reference evidence="7" key="3">
    <citation type="submission" date="2025-08" db="UniProtKB">
        <authorList>
            <consortium name="Ensembl"/>
        </authorList>
    </citation>
    <scope>IDENTIFICATION</scope>
</reference>
<keyword evidence="2 4" id="KW-0040">ANK repeat</keyword>
<reference evidence="7" key="4">
    <citation type="submission" date="2025-09" db="UniProtKB">
        <authorList>
            <consortium name="Ensembl"/>
        </authorList>
    </citation>
    <scope>IDENTIFICATION</scope>
</reference>
<evidence type="ECO:0000256" key="3">
    <source>
        <dbReference type="ARBA" id="ARBA00038122"/>
    </source>
</evidence>
<dbReference type="PROSITE" id="PS50088">
    <property type="entry name" value="ANK_REPEAT"/>
    <property type="match status" value="1"/>
</dbReference>
<feature type="region of interest" description="Disordered" evidence="5">
    <location>
        <begin position="317"/>
        <end position="347"/>
    </location>
</feature>
<comment type="similarity">
    <text evidence="3">Belongs to the SOWAH family.</text>
</comment>
<evidence type="ECO:0000313" key="8">
    <source>
        <dbReference type="Proteomes" id="UP000018467"/>
    </source>
</evidence>
<proteinExistence type="inferred from homology"/>
<dbReference type="PANTHER" id="PTHR14491:SF3">
    <property type="entry name" value="ANKYRIN REPEAT DOMAIN-CONTAINING PROTEIN SOWAHB"/>
    <property type="match status" value="1"/>
</dbReference>
<evidence type="ECO:0000259" key="6">
    <source>
        <dbReference type="Pfam" id="PF25877"/>
    </source>
</evidence>
<dbReference type="GeneID" id="103039733"/>
<dbReference type="PANTHER" id="PTHR14491">
    <property type="entry name" value="SOSONDOWAH, ISOFORM G"/>
    <property type="match status" value="1"/>
</dbReference>
<accession>A0A3B1IBR4</accession>
<dbReference type="Pfam" id="PF12796">
    <property type="entry name" value="Ank_2"/>
    <property type="match status" value="1"/>
</dbReference>
<evidence type="ECO:0000256" key="5">
    <source>
        <dbReference type="SAM" id="MobiDB-lite"/>
    </source>
</evidence>
<keyword evidence="1" id="KW-0677">Repeat</keyword>
<dbReference type="InterPro" id="IPR058889">
    <property type="entry name" value="WHD_SOWAHA-C"/>
</dbReference>
<dbReference type="AlphaFoldDB" id="A0A3B1IBR4"/>